<feature type="compositionally biased region" description="Low complexity" evidence="1">
    <location>
        <begin position="245"/>
        <end position="278"/>
    </location>
</feature>
<feature type="region of interest" description="Disordered" evidence="1">
    <location>
        <begin position="1"/>
        <end position="37"/>
    </location>
</feature>
<evidence type="ECO:0000313" key="2">
    <source>
        <dbReference type="EMBL" id="EOD43448.1"/>
    </source>
</evidence>
<feature type="compositionally biased region" description="Polar residues" evidence="1">
    <location>
        <begin position="1"/>
        <end position="20"/>
    </location>
</feature>
<reference evidence="3" key="1">
    <citation type="journal article" date="2013" name="Genome Announc.">
        <title>Draft genome sequence of Neofusicoccum parvum isolate UCR-NP2, a fungal vascular pathogen associated with grapevine cankers.</title>
        <authorList>
            <person name="Blanco-Ulate B."/>
            <person name="Rolshausen P."/>
            <person name="Cantu D."/>
        </authorList>
    </citation>
    <scope>NUCLEOTIDE SEQUENCE [LARGE SCALE GENOMIC DNA]</scope>
    <source>
        <strain evidence="3">UCR-NP2</strain>
    </source>
</reference>
<dbReference type="AlphaFoldDB" id="R1E6V5"/>
<dbReference type="OrthoDB" id="10689213at2759"/>
<evidence type="ECO:0000256" key="1">
    <source>
        <dbReference type="SAM" id="MobiDB-lite"/>
    </source>
</evidence>
<accession>R1E6V5</accession>
<organism evidence="2 3">
    <name type="scientific">Botryosphaeria parva (strain UCR-NP2)</name>
    <name type="common">Grapevine canker fungus</name>
    <name type="synonym">Neofusicoccum parvum</name>
    <dbReference type="NCBI Taxonomy" id="1287680"/>
    <lineage>
        <taxon>Eukaryota</taxon>
        <taxon>Fungi</taxon>
        <taxon>Dikarya</taxon>
        <taxon>Ascomycota</taxon>
        <taxon>Pezizomycotina</taxon>
        <taxon>Dothideomycetes</taxon>
        <taxon>Dothideomycetes incertae sedis</taxon>
        <taxon>Botryosphaeriales</taxon>
        <taxon>Botryosphaeriaceae</taxon>
        <taxon>Neofusicoccum</taxon>
    </lineage>
</organism>
<dbReference type="HOGENOM" id="CLU_855282_0_0_1"/>
<dbReference type="Proteomes" id="UP000013521">
    <property type="component" value="Unassembled WGS sequence"/>
</dbReference>
<dbReference type="KEGG" id="npa:UCRNP2_9772"/>
<name>R1E6V5_BOTPV</name>
<sequence length="325" mass="33790">MSNQISPPSTAGPTAGSLASASDEMANELDSVDGADAMPANAAAEGADAHSRGQDSTADALQATATAAPNNGYIEAIIAASYKNAVEKTGAAHGNRAGGPTIMNEAVARLGSARGASLQFTCRFFPGRKGKTENNVRANRDAIVGLESHFNKPFSEIVEANNMTPRHALCFPINVIPKLLELARVRSLVSVHSLHSLLESQQDVRSAKGVFGKRRNISVKDIQDLIDATARQPESQSSLDADRSTAVTDAEHAAAATTAAPPTTAAAPITAAAPSTTAVPEPESDSTESAGALPDSLTQEPDQLTHEPRSPVYEPQSPNYNPHSP</sequence>
<protein>
    <submittedName>
        <fullName evidence="2">Uncharacterized protein</fullName>
    </submittedName>
</protein>
<dbReference type="EMBL" id="KB916820">
    <property type="protein sequence ID" value="EOD43448.1"/>
    <property type="molecule type" value="Genomic_DNA"/>
</dbReference>
<feature type="compositionally biased region" description="Polar residues" evidence="1">
    <location>
        <begin position="316"/>
        <end position="325"/>
    </location>
</feature>
<gene>
    <name evidence="2" type="ORF">UCRNP2_9772</name>
</gene>
<feature type="region of interest" description="Disordered" evidence="1">
    <location>
        <begin position="228"/>
        <end position="325"/>
    </location>
</feature>
<evidence type="ECO:0000313" key="3">
    <source>
        <dbReference type="Proteomes" id="UP000013521"/>
    </source>
</evidence>
<proteinExistence type="predicted"/>